<proteinExistence type="inferred from homology"/>
<feature type="transmembrane region" description="Helical" evidence="9">
    <location>
        <begin position="89"/>
        <end position="108"/>
    </location>
</feature>
<dbReference type="InterPro" id="IPR018108">
    <property type="entry name" value="MCP_transmembrane"/>
</dbReference>
<feature type="repeat" description="Solcar" evidence="8">
    <location>
        <begin position="223"/>
        <end position="316"/>
    </location>
</feature>
<gene>
    <name evidence="10" type="ORF">EVOR1521_LOCUS14006</name>
</gene>
<protein>
    <recommendedName>
        <fullName evidence="12">Mitochondrial carrier protein</fullName>
    </recommendedName>
</protein>
<evidence type="ECO:0000256" key="6">
    <source>
        <dbReference type="ARBA" id="ARBA00022989"/>
    </source>
</evidence>
<evidence type="ECO:0000256" key="5">
    <source>
        <dbReference type="ARBA" id="ARBA00022737"/>
    </source>
</evidence>
<evidence type="ECO:0000256" key="4">
    <source>
        <dbReference type="ARBA" id="ARBA00022692"/>
    </source>
</evidence>
<dbReference type="PROSITE" id="PS50920">
    <property type="entry name" value="SOLCAR"/>
    <property type="match status" value="5"/>
</dbReference>
<feature type="repeat" description="Solcar" evidence="8">
    <location>
        <begin position="458"/>
        <end position="543"/>
    </location>
</feature>
<keyword evidence="7 8" id="KW-0472">Membrane</keyword>
<reference evidence="10" key="1">
    <citation type="submission" date="2023-08" db="EMBL/GenBank/DDBJ databases">
        <authorList>
            <person name="Chen Y."/>
            <person name="Shah S."/>
            <person name="Dougan E. K."/>
            <person name="Thang M."/>
            <person name="Chan C."/>
        </authorList>
    </citation>
    <scope>NUCLEOTIDE SEQUENCE</scope>
</reference>
<feature type="transmembrane region" description="Helical" evidence="9">
    <location>
        <begin position="416"/>
        <end position="438"/>
    </location>
</feature>
<dbReference type="GO" id="GO:0016020">
    <property type="term" value="C:membrane"/>
    <property type="evidence" value="ECO:0007669"/>
    <property type="project" value="UniProtKB-SubCell"/>
</dbReference>
<dbReference type="EMBL" id="CAUJNA010001630">
    <property type="protein sequence ID" value="CAJ1388061.1"/>
    <property type="molecule type" value="Genomic_DNA"/>
</dbReference>
<organism evidence="10 11">
    <name type="scientific">Effrenium voratum</name>
    <dbReference type="NCBI Taxonomy" id="2562239"/>
    <lineage>
        <taxon>Eukaryota</taxon>
        <taxon>Sar</taxon>
        <taxon>Alveolata</taxon>
        <taxon>Dinophyceae</taxon>
        <taxon>Suessiales</taxon>
        <taxon>Symbiodiniaceae</taxon>
        <taxon>Effrenium</taxon>
    </lineage>
</organism>
<dbReference type="Pfam" id="PF00153">
    <property type="entry name" value="Mito_carr"/>
    <property type="match status" value="5"/>
</dbReference>
<accession>A0AA36IHT9</accession>
<feature type="repeat" description="Solcar" evidence="8">
    <location>
        <begin position="45"/>
        <end position="118"/>
    </location>
</feature>
<evidence type="ECO:0000256" key="7">
    <source>
        <dbReference type="ARBA" id="ARBA00023136"/>
    </source>
</evidence>
<feature type="repeat" description="Solcar" evidence="8">
    <location>
        <begin position="558"/>
        <end position="644"/>
    </location>
</feature>
<name>A0AA36IHT9_9DINO</name>
<keyword evidence="3" id="KW-0813">Transport</keyword>
<dbReference type="Gene3D" id="1.50.40.10">
    <property type="entry name" value="Mitochondrial carrier domain"/>
    <property type="match status" value="3"/>
</dbReference>
<evidence type="ECO:0000313" key="11">
    <source>
        <dbReference type="Proteomes" id="UP001178507"/>
    </source>
</evidence>
<evidence type="ECO:0000256" key="3">
    <source>
        <dbReference type="ARBA" id="ARBA00022448"/>
    </source>
</evidence>
<evidence type="ECO:0000256" key="1">
    <source>
        <dbReference type="ARBA" id="ARBA00004141"/>
    </source>
</evidence>
<comment type="caution">
    <text evidence="10">The sequence shown here is derived from an EMBL/GenBank/DDBJ whole genome shotgun (WGS) entry which is preliminary data.</text>
</comment>
<keyword evidence="5" id="KW-0677">Repeat</keyword>
<keyword evidence="6 9" id="KW-1133">Transmembrane helix</keyword>
<evidence type="ECO:0000313" key="10">
    <source>
        <dbReference type="EMBL" id="CAJ1388061.1"/>
    </source>
</evidence>
<evidence type="ECO:0000256" key="9">
    <source>
        <dbReference type="SAM" id="Phobius"/>
    </source>
</evidence>
<evidence type="ECO:0000256" key="8">
    <source>
        <dbReference type="PROSITE-ProRule" id="PRU00282"/>
    </source>
</evidence>
<comment type="subcellular location">
    <subcellularLocation>
        <location evidence="1">Membrane</location>
        <topology evidence="1">Multi-pass membrane protein</topology>
    </subcellularLocation>
</comment>
<sequence length="660" mass="71750">GRPKAVARCFLAWMPQTGKTAPCACQSVSVPDEEPRGFARWCKENPYFVPLCSGAFAGVASETLLFPLDCLKTRLQSRQGFIESGGFRNIYRGVFISIGAAAPASAIFFSTYEATKKCLMPFDRSNSVLAYCGIGLVASILGELAAGVWRVPVDLVKQRQQAGGGQSLRTVVQGVWSTQSSIFVASLQASLLRDVTHSSLQFPLYEYLKLACANFHGVAKEALPTWQAASCGTVAGVISALLSTPLDVLRTRLNLREDHLCPMGRKKASELLKEEVVLVYRHRGLKGFFAGCTCRAAWMGLGGFIFLGSFELAKKHLQTTEDPVPLPVKKRPEVAAKPAEPIERELAHDPVAPTALPVHEPERNRQLGLEPPVLVSFSSGLLAGVAVDVPLHPLDTLKTRMQSRDGFWRSGGYRNVWSGLSAVLVVSVPGSALFFVVYESARHFLERRMPAAQQDKTLAIARDAVAASVADVSACIVRVPCEVLKQRMQALQPCGVSLSFSQTVSSVKAEGVKGFFAGFAATAMREVPFALIQMPLFEELKYLHPWARQAQRENNTHQQGLIGMHCGFIAGSCAGIATTPLDAAKTRIMLTEDPTQRLGLWRTLCSMKKECGMMGLFKGAVPRALHSGLGGALWLGAFEWSKLFLWPSHGFDEFACAFAN</sequence>
<keyword evidence="11" id="KW-1185">Reference proteome</keyword>
<dbReference type="AlphaFoldDB" id="A0AA36IHT9"/>
<dbReference type="PANTHER" id="PTHR45667">
    <property type="entry name" value="S-ADENOSYLMETHIONINE MITOCHONDRIAL CARRIER PROTEIN"/>
    <property type="match status" value="1"/>
</dbReference>
<comment type="similarity">
    <text evidence="2">Belongs to the mitochondrial carrier (TC 2.A.29) family.</text>
</comment>
<feature type="repeat" description="Solcar" evidence="8">
    <location>
        <begin position="371"/>
        <end position="444"/>
    </location>
</feature>
<evidence type="ECO:0008006" key="12">
    <source>
        <dbReference type="Google" id="ProtNLM"/>
    </source>
</evidence>
<feature type="transmembrane region" description="Helical" evidence="9">
    <location>
        <begin position="128"/>
        <end position="149"/>
    </location>
</feature>
<feature type="non-terminal residue" evidence="10">
    <location>
        <position position="660"/>
    </location>
</feature>
<dbReference type="InterPro" id="IPR023395">
    <property type="entry name" value="MCP_dom_sf"/>
</dbReference>
<keyword evidence="4 8" id="KW-0812">Transmembrane</keyword>
<dbReference type="SUPFAM" id="SSF103506">
    <property type="entry name" value="Mitochondrial carrier"/>
    <property type="match status" value="2"/>
</dbReference>
<evidence type="ECO:0000256" key="2">
    <source>
        <dbReference type="ARBA" id="ARBA00006375"/>
    </source>
</evidence>
<dbReference type="Proteomes" id="UP001178507">
    <property type="component" value="Unassembled WGS sequence"/>
</dbReference>